<evidence type="ECO:0000256" key="1">
    <source>
        <dbReference type="SAM" id="MobiDB-lite"/>
    </source>
</evidence>
<proteinExistence type="predicted"/>
<feature type="non-terminal residue" evidence="2">
    <location>
        <position position="1"/>
    </location>
</feature>
<name>A0ABN9PTS0_9DINO</name>
<accession>A0ABN9PTS0</accession>
<sequence length="186" mass="19316">ELWAPTVPAGAQVLATPPPKEAASQELTSPASPGHPPATDISSPFRADAPVFVPKQSSAEPPSPAHPRPEAASRVGSLGCPQLLSSALGYGMPATTPTVSMFGDFAQNVVPDSLRRAAGRRRFTYRSTYPRNLSASPHRARGAGHELNLSLDESPSLTCSLREQHSLGFPPPAPAAVQPTGVAVTA</sequence>
<organism evidence="2 3">
    <name type="scientific">Prorocentrum cordatum</name>
    <dbReference type="NCBI Taxonomy" id="2364126"/>
    <lineage>
        <taxon>Eukaryota</taxon>
        <taxon>Sar</taxon>
        <taxon>Alveolata</taxon>
        <taxon>Dinophyceae</taxon>
        <taxon>Prorocentrales</taxon>
        <taxon>Prorocentraceae</taxon>
        <taxon>Prorocentrum</taxon>
    </lineage>
</organism>
<reference evidence="2" key="1">
    <citation type="submission" date="2023-10" db="EMBL/GenBank/DDBJ databases">
        <authorList>
            <person name="Chen Y."/>
            <person name="Shah S."/>
            <person name="Dougan E. K."/>
            <person name="Thang M."/>
            <person name="Chan C."/>
        </authorList>
    </citation>
    <scope>NUCLEOTIDE SEQUENCE [LARGE SCALE GENOMIC DNA]</scope>
</reference>
<gene>
    <name evidence="2" type="ORF">PCOR1329_LOCUS5938</name>
</gene>
<dbReference type="Proteomes" id="UP001189429">
    <property type="component" value="Unassembled WGS sequence"/>
</dbReference>
<keyword evidence="3" id="KW-1185">Reference proteome</keyword>
<protein>
    <submittedName>
        <fullName evidence="2">Uncharacterized protein</fullName>
    </submittedName>
</protein>
<feature type="non-terminal residue" evidence="2">
    <location>
        <position position="186"/>
    </location>
</feature>
<evidence type="ECO:0000313" key="3">
    <source>
        <dbReference type="Proteomes" id="UP001189429"/>
    </source>
</evidence>
<dbReference type="EMBL" id="CAUYUJ010001576">
    <property type="protein sequence ID" value="CAK0796587.1"/>
    <property type="molecule type" value="Genomic_DNA"/>
</dbReference>
<feature type="region of interest" description="Disordered" evidence="1">
    <location>
        <begin position="1"/>
        <end position="76"/>
    </location>
</feature>
<comment type="caution">
    <text evidence="2">The sequence shown here is derived from an EMBL/GenBank/DDBJ whole genome shotgun (WGS) entry which is preliminary data.</text>
</comment>
<evidence type="ECO:0000313" key="2">
    <source>
        <dbReference type="EMBL" id="CAK0796587.1"/>
    </source>
</evidence>